<dbReference type="RefSeq" id="WP_160772391.1">
    <property type="nucleotide sequence ID" value="NZ_WTYV01000005.1"/>
</dbReference>
<gene>
    <name evidence="2" type="ORF">GRI99_12525</name>
</gene>
<organism evidence="2 3">
    <name type="scientific">Alteraurantiacibacter buctensis</name>
    <dbReference type="NCBI Taxonomy" id="1503981"/>
    <lineage>
        <taxon>Bacteria</taxon>
        <taxon>Pseudomonadati</taxon>
        <taxon>Pseudomonadota</taxon>
        <taxon>Alphaproteobacteria</taxon>
        <taxon>Sphingomonadales</taxon>
        <taxon>Erythrobacteraceae</taxon>
        <taxon>Alteraurantiacibacter</taxon>
    </lineage>
</organism>
<comment type="caution">
    <text evidence="2">The sequence shown here is derived from an EMBL/GenBank/DDBJ whole genome shotgun (WGS) entry which is preliminary data.</text>
</comment>
<keyword evidence="1" id="KW-0472">Membrane</keyword>
<protein>
    <submittedName>
        <fullName evidence="2">CcoQ/FixQ family Cbb3-type cytochrome c oxidase assembly chaperone</fullName>
    </submittedName>
</protein>
<dbReference type="AlphaFoldDB" id="A0A844Z172"/>
<dbReference type="CDD" id="cd01324">
    <property type="entry name" value="cbb3_Oxidase_CcoQ"/>
    <property type="match status" value="1"/>
</dbReference>
<dbReference type="InterPro" id="IPR008621">
    <property type="entry name" value="Cbb3-typ_cyt_oxidase_comp"/>
</dbReference>
<proteinExistence type="predicted"/>
<dbReference type="EMBL" id="WTYV01000005">
    <property type="protein sequence ID" value="MXO72454.1"/>
    <property type="molecule type" value="Genomic_DNA"/>
</dbReference>
<sequence>MSWHSTYEFLRHMADSWGLLAMTLVFLTLALWPFRPGAREHNNRAATMIFEDRENGQ</sequence>
<dbReference type="Proteomes" id="UP000466966">
    <property type="component" value="Unassembled WGS sequence"/>
</dbReference>
<evidence type="ECO:0000256" key="1">
    <source>
        <dbReference type="SAM" id="Phobius"/>
    </source>
</evidence>
<accession>A0A844Z172</accession>
<name>A0A844Z172_9SPHN</name>
<dbReference type="OrthoDB" id="9801588at2"/>
<evidence type="ECO:0000313" key="3">
    <source>
        <dbReference type="Proteomes" id="UP000466966"/>
    </source>
</evidence>
<keyword evidence="3" id="KW-1185">Reference proteome</keyword>
<keyword evidence="1" id="KW-1133">Transmembrane helix</keyword>
<evidence type="ECO:0000313" key="2">
    <source>
        <dbReference type="EMBL" id="MXO72454.1"/>
    </source>
</evidence>
<dbReference type="Pfam" id="PF05545">
    <property type="entry name" value="FixQ"/>
    <property type="match status" value="1"/>
</dbReference>
<keyword evidence="1" id="KW-0812">Transmembrane</keyword>
<reference evidence="2 3" key="1">
    <citation type="submission" date="2019-12" db="EMBL/GenBank/DDBJ databases">
        <title>Genomic-based taxomic classification of the family Erythrobacteraceae.</title>
        <authorList>
            <person name="Xu L."/>
        </authorList>
    </citation>
    <scope>NUCLEOTIDE SEQUENCE [LARGE SCALE GENOMIC DNA]</scope>
    <source>
        <strain evidence="2 3">M0322</strain>
    </source>
</reference>
<feature type="transmembrane region" description="Helical" evidence="1">
    <location>
        <begin position="16"/>
        <end position="34"/>
    </location>
</feature>